<proteinExistence type="predicted"/>
<keyword evidence="4" id="KW-1185">Reference proteome</keyword>
<feature type="compositionally biased region" description="Basic and acidic residues" evidence="1">
    <location>
        <begin position="88"/>
        <end position="98"/>
    </location>
</feature>
<comment type="caution">
    <text evidence="3">The sequence shown here is derived from an EMBL/GenBank/DDBJ whole genome shotgun (WGS) entry which is preliminary data.</text>
</comment>
<protein>
    <submittedName>
        <fullName evidence="3">NfeD family protein</fullName>
    </submittedName>
</protein>
<dbReference type="RefSeq" id="WP_202957064.1">
    <property type="nucleotide sequence ID" value="NZ_JAPCID010000008.1"/>
</dbReference>
<evidence type="ECO:0000256" key="1">
    <source>
        <dbReference type="SAM" id="MobiDB-lite"/>
    </source>
</evidence>
<dbReference type="Gene3D" id="2.40.50.140">
    <property type="entry name" value="Nucleic acid-binding proteins"/>
    <property type="match status" value="1"/>
</dbReference>
<name>A0ABT4RFF3_9ACTN</name>
<dbReference type="EMBL" id="JAPCID010000008">
    <property type="protein sequence ID" value="MDA0137276.1"/>
    <property type="molecule type" value="Genomic_DNA"/>
</dbReference>
<reference evidence="3" key="1">
    <citation type="submission" date="2022-10" db="EMBL/GenBank/DDBJ databases">
        <title>The WGS of Solirubrobacter sp. CPCC 204708.</title>
        <authorList>
            <person name="Jiang Z."/>
        </authorList>
    </citation>
    <scope>NUCLEOTIDE SEQUENCE</scope>
    <source>
        <strain evidence="3">CPCC 204708</strain>
    </source>
</reference>
<organism evidence="3 4">
    <name type="scientific">Solirubrobacter deserti</name>
    <dbReference type="NCBI Taxonomy" id="2282478"/>
    <lineage>
        <taxon>Bacteria</taxon>
        <taxon>Bacillati</taxon>
        <taxon>Actinomycetota</taxon>
        <taxon>Thermoleophilia</taxon>
        <taxon>Solirubrobacterales</taxon>
        <taxon>Solirubrobacteraceae</taxon>
        <taxon>Solirubrobacter</taxon>
    </lineage>
</organism>
<evidence type="ECO:0000313" key="3">
    <source>
        <dbReference type="EMBL" id="MDA0137276.1"/>
    </source>
</evidence>
<dbReference type="InterPro" id="IPR002810">
    <property type="entry name" value="NfeD-like_C"/>
</dbReference>
<evidence type="ECO:0000259" key="2">
    <source>
        <dbReference type="Pfam" id="PF01957"/>
    </source>
</evidence>
<accession>A0ABT4RFF3</accession>
<dbReference type="InterPro" id="IPR012340">
    <property type="entry name" value="NA-bd_OB-fold"/>
</dbReference>
<feature type="region of interest" description="Disordered" evidence="1">
    <location>
        <begin position="75"/>
        <end position="98"/>
    </location>
</feature>
<feature type="domain" description="NfeD-like C-terminal" evidence="2">
    <location>
        <begin position="398"/>
        <end position="442"/>
    </location>
</feature>
<feature type="region of interest" description="Disordered" evidence="1">
    <location>
        <begin position="1"/>
        <end position="21"/>
    </location>
</feature>
<gene>
    <name evidence="3" type="ORF">OJ962_07210</name>
</gene>
<dbReference type="Pfam" id="PF01957">
    <property type="entry name" value="NfeD"/>
    <property type="match status" value="1"/>
</dbReference>
<dbReference type="Proteomes" id="UP001147700">
    <property type="component" value="Unassembled WGS sequence"/>
</dbReference>
<evidence type="ECO:0000313" key="4">
    <source>
        <dbReference type="Proteomes" id="UP001147700"/>
    </source>
</evidence>
<sequence>MEGEKTETTAGPATAIAAPAAVPDRAPEVGAALRAPSVGPMGVANVLALQRTAGNAAIARAIATGAIRPAAPQLMRQPAAAPAPAPDAAKDADRKKEAERLRGHIERLNGVAAAATSAHGALRSATTSSLASVDAIASTFSEATEHFRMAYGSHQRVVARAEQAAAEAGAIRDAILGVAIGVVAAFKVVPIIEAMTARKLLVETGGELAELGISKGLDAGAEAVGGEQASPPSLTPEAMELEQARELVALYRDLAKLQTGPDAASIALACKDVIIEIERYEDGRSRFSAAKIDRFVSALAEKEKQAGEVKEKSAAFQKEVAAKLREVRGKNKVSGPRDMLEDIWTQWLAGGGNPYHPIIAKELIELGILSKEGEFADLQYRKSDVLTDDAAMAASVRAMRGKTGVAHTDLKPGGKVEVEGQLWQAVSTSEITAGTAVRVSGVSRPDERLAGHGNWVASQTTITLTVTSDAD</sequence>
<feature type="compositionally biased region" description="Low complexity" evidence="1">
    <location>
        <begin position="8"/>
        <end position="21"/>
    </location>
</feature>
<dbReference type="SUPFAM" id="SSF141322">
    <property type="entry name" value="NfeD domain-like"/>
    <property type="match status" value="1"/>
</dbReference>